<name>A0ABX8S924_9ACTN</name>
<sequence length="323" mass="34073">MSARSALSVRRFDVSDIPDQTGKTILITGANNGLGLHAATALAGAGARIVLACRNQTTGRAALDAVRARSQQRGSDADHRLIQLDLADLASVRDAGKAALDAAPALDVLINNAGLMAVPFGRTADGFEMQIGTNHLGHFALTDALLPALLATPAPRVVTLSSIAHRGARMDTDDFAFEHRRYDRMGAYGQSKLANLLFAGELARRAETAGAPLTSVAAHPGVAATNLFDEFAPPIPGAKPILHAGLRVVGNSESRGALSQLYAATMPDVRNGDYLGPTLLFGTRGPVRRSPRSRSAQDENLARRLWERSVELTGADYAALDGR</sequence>
<proteinExistence type="predicted"/>
<dbReference type="PANTHER" id="PTHR43157">
    <property type="entry name" value="PHOSPHATIDYLINOSITOL-GLYCAN BIOSYNTHESIS CLASS F PROTEIN-RELATED"/>
    <property type="match status" value="1"/>
</dbReference>
<dbReference type="Gene3D" id="3.40.50.720">
    <property type="entry name" value="NAD(P)-binding Rossmann-like Domain"/>
    <property type="match status" value="1"/>
</dbReference>
<dbReference type="NCBIfam" id="NF004846">
    <property type="entry name" value="PRK06197.1"/>
    <property type="match status" value="1"/>
</dbReference>
<dbReference type="SUPFAM" id="SSF51735">
    <property type="entry name" value="NAD(P)-binding Rossmann-fold domains"/>
    <property type="match status" value="1"/>
</dbReference>
<dbReference type="PRINTS" id="PR00081">
    <property type="entry name" value="GDHRDH"/>
</dbReference>
<accession>A0ABX8S924</accession>
<protein>
    <submittedName>
        <fullName evidence="2">SDR family NAD(P)-dependent oxidoreductase</fullName>
    </submittedName>
</protein>
<reference evidence="2" key="1">
    <citation type="submission" date="2021-07" db="EMBL/GenBank/DDBJ databases">
        <title>Candidatus Kaistella beijingensis sp. nov. isolated from a municipal wastewater treatment plant is involved in sludge foaming.</title>
        <authorList>
            <person name="Song Y."/>
            <person name="Liu S.-J."/>
        </authorList>
    </citation>
    <scope>NUCLEOTIDE SEQUENCE</scope>
    <source>
        <strain evidence="2">DSM 43998</strain>
    </source>
</reference>
<evidence type="ECO:0000313" key="3">
    <source>
        <dbReference type="Proteomes" id="UP000887023"/>
    </source>
</evidence>
<dbReference type="RefSeq" id="WP_066466843.1">
    <property type="nucleotide sequence ID" value="NZ_CBCRUZ010000003.1"/>
</dbReference>
<dbReference type="InterPro" id="IPR002347">
    <property type="entry name" value="SDR_fam"/>
</dbReference>
<keyword evidence="3" id="KW-1185">Reference proteome</keyword>
<evidence type="ECO:0000256" key="1">
    <source>
        <dbReference type="ARBA" id="ARBA00023002"/>
    </source>
</evidence>
<dbReference type="Pfam" id="PF00106">
    <property type="entry name" value="adh_short"/>
    <property type="match status" value="1"/>
</dbReference>
<dbReference type="PANTHER" id="PTHR43157:SF31">
    <property type="entry name" value="PHOSPHATIDYLINOSITOL-GLYCAN BIOSYNTHESIS CLASS F PROTEIN"/>
    <property type="match status" value="1"/>
</dbReference>
<keyword evidence="1" id="KW-0560">Oxidoreductase</keyword>
<dbReference type="InterPro" id="IPR036291">
    <property type="entry name" value="NAD(P)-bd_dom_sf"/>
</dbReference>
<gene>
    <name evidence="2" type="ORF">KV203_02480</name>
</gene>
<dbReference type="Proteomes" id="UP000887023">
    <property type="component" value="Chromosome"/>
</dbReference>
<evidence type="ECO:0000313" key="2">
    <source>
        <dbReference type="EMBL" id="QXQ14317.1"/>
    </source>
</evidence>
<dbReference type="EMBL" id="CP079105">
    <property type="protein sequence ID" value="QXQ14317.1"/>
    <property type="molecule type" value="Genomic_DNA"/>
</dbReference>
<organism evidence="2 3">
    <name type="scientific">Skermania pinensis</name>
    <dbReference type="NCBI Taxonomy" id="39122"/>
    <lineage>
        <taxon>Bacteria</taxon>
        <taxon>Bacillati</taxon>
        <taxon>Actinomycetota</taxon>
        <taxon>Actinomycetes</taxon>
        <taxon>Mycobacteriales</taxon>
        <taxon>Gordoniaceae</taxon>
        <taxon>Skermania</taxon>
    </lineage>
</organism>